<dbReference type="Proteomes" id="UP000313645">
    <property type="component" value="Unassembled WGS sequence"/>
</dbReference>
<accession>A0ABY1ZRB9</accession>
<name>A0ABY1ZRB9_9GAMM</name>
<protein>
    <submittedName>
        <fullName evidence="1">Uncharacterized protein</fullName>
    </submittedName>
</protein>
<organism evidence="1 2">
    <name type="scientific">Marinobacter halodurans</name>
    <dbReference type="NCBI Taxonomy" id="2528979"/>
    <lineage>
        <taxon>Bacteria</taxon>
        <taxon>Pseudomonadati</taxon>
        <taxon>Pseudomonadota</taxon>
        <taxon>Gammaproteobacteria</taxon>
        <taxon>Pseudomonadales</taxon>
        <taxon>Marinobacteraceae</taxon>
        <taxon>Marinobacter</taxon>
    </lineage>
</organism>
<proteinExistence type="predicted"/>
<evidence type="ECO:0000313" key="1">
    <source>
        <dbReference type="EMBL" id="TBW57623.1"/>
    </source>
</evidence>
<gene>
    <name evidence="1" type="ORF">EZI54_06165</name>
</gene>
<dbReference type="EMBL" id="SJDL01000007">
    <property type="protein sequence ID" value="TBW57623.1"/>
    <property type="molecule type" value="Genomic_DNA"/>
</dbReference>
<keyword evidence="2" id="KW-1185">Reference proteome</keyword>
<evidence type="ECO:0000313" key="2">
    <source>
        <dbReference type="Proteomes" id="UP000313645"/>
    </source>
</evidence>
<dbReference type="RefSeq" id="WP_131480102.1">
    <property type="nucleotide sequence ID" value="NZ_SJDL01000007.1"/>
</dbReference>
<comment type="caution">
    <text evidence="1">The sequence shown here is derived from an EMBL/GenBank/DDBJ whole genome shotgun (WGS) entry which is preliminary data.</text>
</comment>
<sequence length="64" mass="7316">MYWLTIPVNPDRWRPFEFFPHPAVQRIVLQCPVLLHEKSLEPKPLGGGVLPSVPVLAIPREYGI</sequence>
<reference evidence="1 2" key="1">
    <citation type="submission" date="2019-02" db="EMBL/GenBank/DDBJ databases">
        <title>Marinobacter halodurans sp. nov., a marine bacterium isolated from sea tidal flat.</title>
        <authorList>
            <person name="Yoo Y."/>
            <person name="Lee D.W."/>
            <person name="Kim B.S."/>
            <person name="Kim J.-J."/>
        </authorList>
    </citation>
    <scope>NUCLEOTIDE SEQUENCE [LARGE SCALE GENOMIC DNA]</scope>
    <source>
        <strain evidence="1 2">YJ-S3-2</strain>
    </source>
</reference>